<dbReference type="InterPro" id="IPR000182">
    <property type="entry name" value="GNAT_dom"/>
</dbReference>
<dbReference type="EMBL" id="JBHRSD010000010">
    <property type="protein sequence ID" value="MFC3031762.1"/>
    <property type="molecule type" value="Genomic_DNA"/>
</dbReference>
<dbReference type="PANTHER" id="PTHR43877">
    <property type="entry name" value="AMINOALKYLPHOSPHONATE N-ACETYLTRANSFERASE-RELATED-RELATED"/>
    <property type="match status" value="1"/>
</dbReference>
<evidence type="ECO:0000313" key="4">
    <source>
        <dbReference type="EMBL" id="MFC3031762.1"/>
    </source>
</evidence>
<dbReference type="InterPro" id="IPR016181">
    <property type="entry name" value="Acyl_CoA_acyltransferase"/>
</dbReference>
<organism evidence="4 5">
    <name type="scientific">Pseudoalteromonas fenneropenaei</name>
    <dbReference type="NCBI Taxonomy" id="1737459"/>
    <lineage>
        <taxon>Bacteria</taxon>
        <taxon>Pseudomonadati</taxon>
        <taxon>Pseudomonadota</taxon>
        <taxon>Gammaproteobacteria</taxon>
        <taxon>Alteromonadales</taxon>
        <taxon>Pseudoalteromonadaceae</taxon>
        <taxon>Pseudoalteromonas</taxon>
    </lineage>
</organism>
<dbReference type="PANTHER" id="PTHR43877:SF2">
    <property type="entry name" value="AMINOALKYLPHOSPHONATE N-ACETYLTRANSFERASE-RELATED"/>
    <property type="match status" value="1"/>
</dbReference>
<dbReference type="GO" id="GO:0016746">
    <property type="term" value="F:acyltransferase activity"/>
    <property type="evidence" value="ECO:0007669"/>
    <property type="project" value="UniProtKB-KW"/>
</dbReference>
<proteinExistence type="predicted"/>
<dbReference type="RefSeq" id="WP_377121329.1">
    <property type="nucleotide sequence ID" value="NZ_JBHRSD010000010.1"/>
</dbReference>
<keyword evidence="5" id="KW-1185">Reference proteome</keyword>
<accession>A0ABV7CGP7</accession>
<dbReference type="PROSITE" id="PS51186">
    <property type="entry name" value="GNAT"/>
    <property type="match status" value="1"/>
</dbReference>
<evidence type="ECO:0000313" key="5">
    <source>
        <dbReference type="Proteomes" id="UP001595453"/>
    </source>
</evidence>
<evidence type="ECO:0000259" key="3">
    <source>
        <dbReference type="PROSITE" id="PS51186"/>
    </source>
</evidence>
<dbReference type="Gene3D" id="3.40.630.30">
    <property type="match status" value="1"/>
</dbReference>
<name>A0ABV7CGP7_9GAMM</name>
<dbReference type="EC" id="2.3.-.-" evidence="4"/>
<dbReference type="SUPFAM" id="SSF55729">
    <property type="entry name" value="Acyl-CoA N-acyltransferases (Nat)"/>
    <property type="match status" value="1"/>
</dbReference>
<reference evidence="5" key="1">
    <citation type="journal article" date="2019" name="Int. J. Syst. Evol. Microbiol.">
        <title>The Global Catalogue of Microorganisms (GCM) 10K type strain sequencing project: providing services to taxonomists for standard genome sequencing and annotation.</title>
        <authorList>
            <consortium name="The Broad Institute Genomics Platform"/>
            <consortium name="The Broad Institute Genome Sequencing Center for Infectious Disease"/>
            <person name="Wu L."/>
            <person name="Ma J."/>
        </authorList>
    </citation>
    <scope>NUCLEOTIDE SEQUENCE [LARGE SCALE GENOMIC DNA]</scope>
    <source>
        <strain evidence="5">KCTC 42730</strain>
    </source>
</reference>
<gene>
    <name evidence="4" type="ORF">ACFOEE_04465</name>
</gene>
<dbReference type="CDD" id="cd04301">
    <property type="entry name" value="NAT_SF"/>
    <property type="match status" value="1"/>
</dbReference>
<dbReference type="Pfam" id="PF00583">
    <property type="entry name" value="Acetyltransf_1"/>
    <property type="match status" value="1"/>
</dbReference>
<keyword evidence="2 4" id="KW-0012">Acyltransferase</keyword>
<protein>
    <submittedName>
        <fullName evidence="4">GNAT family N-acetyltransferase</fullName>
        <ecNumber evidence="4">2.3.-.-</ecNumber>
    </submittedName>
</protein>
<dbReference type="InterPro" id="IPR050832">
    <property type="entry name" value="Bact_Acetyltransf"/>
</dbReference>
<evidence type="ECO:0000256" key="1">
    <source>
        <dbReference type="ARBA" id="ARBA00022679"/>
    </source>
</evidence>
<comment type="caution">
    <text evidence="4">The sequence shown here is derived from an EMBL/GenBank/DDBJ whole genome shotgun (WGS) entry which is preliminary data.</text>
</comment>
<keyword evidence="1 4" id="KW-0808">Transferase</keyword>
<feature type="domain" description="N-acetyltransferase" evidence="3">
    <location>
        <begin position="19"/>
        <end position="173"/>
    </location>
</feature>
<evidence type="ECO:0000256" key="2">
    <source>
        <dbReference type="ARBA" id="ARBA00023315"/>
    </source>
</evidence>
<sequence length="186" mass="20775">MSLHFVVVKQLEPVLIGKLTTLLAECVDSGASLGFYQPAEPTSLTEYWQGLCHDILTEKRTLLVVYNDSQLAATVQLHYCHKQNGLHRAEVEKLLVAPRYQRQGIATQLMAKMELLARFKGIKLLFLDTQTGDKSELFYQALGYQLSGTIPAFVSCHLGQLHSTSVYYKQLSQCLPSADATLRQTA</sequence>
<dbReference type="Proteomes" id="UP001595453">
    <property type="component" value="Unassembled WGS sequence"/>
</dbReference>